<dbReference type="PANTHER" id="PTHR34982">
    <property type="entry name" value="YOP PROTEINS TRANSLOCATION PROTEIN L"/>
    <property type="match status" value="1"/>
</dbReference>
<organism evidence="9 10">
    <name type="scientific">Candidatus Neptunichlamydia vexilliferae</name>
    <dbReference type="NCBI Taxonomy" id="1651774"/>
    <lineage>
        <taxon>Bacteria</taxon>
        <taxon>Pseudomonadati</taxon>
        <taxon>Chlamydiota</taxon>
        <taxon>Chlamydiia</taxon>
        <taxon>Parachlamydiales</taxon>
        <taxon>Simkaniaceae</taxon>
        <taxon>Candidatus Neptunichlamydia</taxon>
    </lineage>
</organism>
<dbReference type="NCBIfam" id="NF004968">
    <property type="entry name" value="PRK06328.1"/>
    <property type="match status" value="1"/>
</dbReference>
<dbReference type="Pfam" id="PF02108">
    <property type="entry name" value="FliH"/>
    <property type="match status" value="1"/>
</dbReference>
<name>A0ABS0B2B0_9BACT</name>
<evidence type="ECO:0000256" key="3">
    <source>
        <dbReference type="ARBA" id="ARBA00016507"/>
    </source>
</evidence>
<reference evidence="9 10" key="1">
    <citation type="submission" date="2020-01" db="EMBL/GenBank/DDBJ databases">
        <title>Draft genome sequence of Cand. Neptunochlamydia vexilliferae K9.</title>
        <authorList>
            <person name="Schulz F."/>
            <person name="Koestlbacher S."/>
            <person name="Wascher F."/>
            <person name="Pizzetti I."/>
            <person name="Horn M."/>
        </authorList>
    </citation>
    <scope>NUCLEOTIDE SEQUENCE [LARGE SCALE GENOMIC DNA]</scope>
    <source>
        <strain evidence="9 10">K9</strain>
    </source>
</reference>
<evidence type="ECO:0000256" key="1">
    <source>
        <dbReference type="ARBA" id="ARBA00003041"/>
    </source>
</evidence>
<evidence type="ECO:0000256" key="5">
    <source>
        <dbReference type="ARBA" id="ARBA00022795"/>
    </source>
</evidence>
<dbReference type="InterPro" id="IPR051472">
    <property type="entry name" value="T3SS_Stator/FliH"/>
</dbReference>
<dbReference type="EMBL" id="JAAEJV010000035">
    <property type="protein sequence ID" value="MBF5059695.1"/>
    <property type="molecule type" value="Genomic_DNA"/>
</dbReference>
<dbReference type="Proteomes" id="UP001194714">
    <property type="component" value="Unassembled WGS sequence"/>
</dbReference>
<accession>A0ABS0B2B0</accession>
<keyword evidence="7" id="KW-1006">Bacterial flagellum protein export</keyword>
<sequence length="213" mass="24301">MRTHHMSKFFSLIYSGEIRPEAEEKVIPAEEFSALLKATDVLKKAKEDVKTYLASNKEECKKLLAEAEEAGFNKGLSEFNKQILAFEEKVKEMEHELQKMVLPLALKAAKKIVGRELELKPDTIVDIVRQTLKPVTQSHHIKIFVSKQDKEVLEKEKDGLKKMLELVKTFVIEEKEDVTPGGCIIETEAGIINASLENQWRALESAFEAFMKR</sequence>
<evidence type="ECO:0000256" key="4">
    <source>
        <dbReference type="ARBA" id="ARBA00022448"/>
    </source>
</evidence>
<evidence type="ECO:0000256" key="2">
    <source>
        <dbReference type="ARBA" id="ARBA00006602"/>
    </source>
</evidence>
<protein>
    <recommendedName>
        <fullName evidence="3">Flagellar assembly protein FliH</fullName>
    </recommendedName>
</protein>
<keyword evidence="4" id="KW-0813">Transport</keyword>
<evidence type="ECO:0000256" key="6">
    <source>
        <dbReference type="ARBA" id="ARBA00022927"/>
    </source>
</evidence>
<evidence type="ECO:0000259" key="8">
    <source>
        <dbReference type="Pfam" id="PF02108"/>
    </source>
</evidence>
<dbReference type="SUPFAM" id="SSF160527">
    <property type="entry name" value="V-type ATPase subunit E-like"/>
    <property type="match status" value="1"/>
</dbReference>
<evidence type="ECO:0000256" key="7">
    <source>
        <dbReference type="ARBA" id="ARBA00023225"/>
    </source>
</evidence>
<keyword evidence="5" id="KW-1005">Bacterial flagellum biogenesis</keyword>
<evidence type="ECO:0000313" key="10">
    <source>
        <dbReference type="Proteomes" id="UP001194714"/>
    </source>
</evidence>
<keyword evidence="10" id="KW-1185">Reference proteome</keyword>
<comment type="function">
    <text evidence="1">Needed for flagellar regrowth and assembly.</text>
</comment>
<comment type="similarity">
    <text evidence="2">Belongs to the FliH family.</text>
</comment>
<dbReference type="InterPro" id="IPR018035">
    <property type="entry name" value="Flagellar_FliH/T3SS_HrpE"/>
</dbReference>
<gene>
    <name evidence="9" type="ORF">NEPTK9_001211</name>
</gene>
<comment type="caution">
    <text evidence="9">The sequence shown here is derived from an EMBL/GenBank/DDBJ whole genome shotgun (WGS) entry which is preliminary data.</text>
</comment>
<proteinExistence type="inferred from homology"/>
<keyword evidence="6" id="KW-0653">Protein transport</keyword>
<dbReference type="PANTHER" id="PTHR34982:SF1">
    <property type="entry name" value="FLAGELLAR ASSEMBLY PROTEIN FLIH"/>
    <property type="match status" value="1"/>
</dbReference>
<feature type="domain" description="Flagellar assembly protein FliH/Type III secretion system HrpE" evidence="8">
    <location>
        <begin position="77"/>
        <end position="202"/>
    </location>
</feature>
<evidence type="ECO:0000313" key="9">
    <source>
        <dbReference type="EMBL" id="MBF5059695.1"/>
    </source>
</evidence>